<dbReference type="InterPro" id="IPR014284">
    <property type="entry name" value="RNA_pol_sigma-70_dom"/>
</dbReference>
<dbReference type="InterPro" id="IPR036388">
    <property type="entry name" value="WH-like_DNA-bd_sf"/>
</dbReference>
<dbReference type="Pfam" id="PF08281">
    <property type="entry name" value="Sigma70_r4_2"/>
    <property type="match status" value="1"/>
</dbReference>
<feature type="domain" description="RNA polymerase sigma-70 region 2" evidence="5">
    <location>
        <begin position="20"/>
        <end position="88"/>
    </location>
</feature>
<dbReference type="InterPro" id="IPR013324">
    <property type="entry name" value="RNA_pol_sigma_r3/r4-like"/>
</dbReference>
<reference evidence="7" key="1">
    <citation type="submission" date="2022-10" db="EMBL/GenBank/DDBJ databases">
        <title>The complete genomes of actinobacterial strains from the NBC collection.</title>
        <authorList>
            <person name="Joergensen T.S."/>
            <person name="Alvarez Arevalo M."/>
            <person name="Sterndorff E.B."/>
            <person name="Faurdal D."/>
            <person name="Vuksanovic O."/>
            <person name="Mourched A.-S."/>
            <person name="Charusanti P."/>
            <person name="Shaw S."/>
            <person name="Blin K."/>
            <person name="Weber T."/>
        </authorList>
    </citation>
    <scope>NUCLEOTIDE SEQUENCE</scope>
    <source>
        <strain evidence="7">NBC_00119</strain>
    </source>
</reference>
<dbReference type="InterPro" id="IPR013249">
    <property type="entry name" value="RNA_pol_sigma70_r4_t2"/>
</dbReference>
<evidence type="ECO:0000256" key="2">
    <source>
        <dbReference type="ARBA" id="ARBA00023015"/>
    </source>
</evidence>
<proteinExistence type="inferred from homology"/>
<dbReference type="SUPFAM" id="SSF88659">
    <property type="entry name" value="Sigma3 and sigma4 domains of RNA polymerase sigma factors"/>
    <property type="match status" value="1"/>
</dbReference>
<dbReference type="Gene3D" id="1.10.1740.10">
    <property type="match status" value="1"/>
</dbReference>
<dbReference type="Gene3D" id="1.10.10.10">
    <property type="entry name" value="Winged helix-like DNA-binding domain superfamily/Winged helix DNA-binding domain"/>
    <property type="match status" value="1"/>
</dbReference>
<dbReference type="GO" id="GO:0016987">
    <property type="term" value="F:sigma factor activity"/>
    <property type="evidence" value="ECO:0007669"/>
    <property type="project" value="UniProtKB-KW"/>
</dbReference>
<dbReference type="GO" id="GO:0006352">
    <property type="term" value="P:DNA-templated transcription initiation"/>
    <property type="evidence" value="ECO:0007669"/>
    <property type="project" value="InterPro"/>
</dbReference>
<evidence type="ECO:0000256" key="1">
    <source>
        <dbReference type="ARBA" id="ARBA00010641"/>
    </source>
</evidence>
<sequence length="178" mass="19597">MEDSLRARIRAGDADAFAELFDDTSPEVHRMALRATGDWAQAEDVVSLTFLEIWRLRQTVRREDAPLRPFVLGVGLNVLRNQSRSARRHRAALARLPACENQPDFADEVVDRIADAEQVAAARTALGGLNRAERDVVLLCGWSELNSEAAAEILGVAPGTVRSRLSRARARLRASVDA</sequence>
<dbReference type="AlphaFoldDB" id="A0AAU1U0W5"/>
<evidence type="ECO:0000313" key="7">
    <source>
        <dbReference type="EMBL" id="WTS10565.1"/>
    </source>
</evidence>
<comment type="similarity">
    <text evidence="1">Belongs to the sigma-70 factor family. ECF subfamily.</text>
</comment>
<evidence type="ECO:0000256" key="3">
    <source>
        <dbReference type="ARBA" id="ARBA00023082"/>
    </source>
</evidence>
<dbReference type="InterPro" id="IPR013325">
    <property type="entry name" value="RNA_pol_sigma_r2"/>
</dbReference>
<dbReference type="EMBL" id="CP108195">
    <property type="protein sequence ID" value="WTS10565.1"/>
    <property type="molecule type" value="Genomic_DNA"/>
</dbReference>
<dbReference type="InterPro" id="IPR039425">
    <property type="entry name" value="RNA_pol_sigma-70-like"/>
</dbReference>
<name>A0AAU1U0W5_9ACTN</name>
<feature type="domain" description="RNA polymerase sigma factor 70 region 4 type 2" evidence="6">
    <location>
        <begin position="122"/>
        <end position="172"/>
    </location>
</feature>
<evidence type="ECO:0000259" key="5">
    <source>
        <dbReference type="Pfam" id="PF04542"/>
    </source>
</evidence>
<dbReference type="NCBIfam" id="TIGR02937">
    <property type="entry name" value="sigma70-ECF"/>
    <property type="match status" value="1"/>
</dbReference>
<evidence type="ECO:0000259" key="6">
    <source>
        <dbReference type="Pfam" id="PF08281"/>
    </source>
</evidence>
<dbReference type="PANTHER" id="PTHR43133">
    <property type="entry name" value="RNA POLYMERASE ECF-TYPE SIGMA FACTO"/>
    <property type="match status" value="1"/>
</dbReference>
<keyword evidence="4" id="KW-0804">Transcription</keyword>
<keyword evidence="2" id="KW-0805">Transcription regulation</keyword>
<dbReference type="PANTHER" id="PTHR43133:SF25">
    <property type="entry name" value="RNA POLYMERASE SIGMA FACTOR RFAY-RELATED"/>
    <property type="match status" value="1"/>
</dbReference>
<dbReference type="GO" id="GO:0003677">
    <property type="term" value="F:DNA binding"/>
    <property type="evidence" value="ECO:0007669"/>
    <property type="project" value="InterPro"/>
</dbReference>
<organism evidence="7">
    <name type="scientific">Streptomyces sp. NBC_00119</name>
    <dbReference type="NCBI Taxonomy" id="2975659"/>
    <lineage>
        <taxon>Bacteria</taxon>
        <taxon>Bacillati</taxon>
        <taxon>Actinomycetota</taxon>
        <taxon>Actinomycetes</taxon>
        <taxon>Kitasatosporales</taxon>
        <taxon>Streptomycetaceae</taxon>
        <taxon>Streptomyces</taxon>
    </lineage>
</organism>
<gene>
    <name evidence="7" type="ORF">OHU69_05470</name>
</gene>
<dbReference type="SUPFAM" id="SSF88946">
    <property type="entry name" value="Sigma2 domain of RNA polymerase sigma factors"/>
    <property type="match status" value="1"/>
</dbReference>
<keyword evidence="3" id="KW-0731">Sigma factor</keyword>
<accession>A0AAU1U0W5</accession>
<dbReference type="InterPro" id="IPR007627">
    <property type="entry name" value="RNA_pol_sigma70_r2"/>
</dbReference>
<evidence type="ECO:0000256" key="4">
    <source>
        <dbReference type="ARBA" id="ARBA00023163"/>
    </source>
</evidence>
<protein>
    <submittedName>
        <fullName evidence="7">RNA polymerase sigma factor</fullName>
    </submittedName>
</protein>
<dbReference type="Pfam" id="PF04542">
    <property type="entry name" value="Sigma70_r2"/>
    <property type="match status" value="1"/>
</dbReference>